<dbReference type="CDD" id="cd08315">
    <property type="entry name" value="Death_TRAILR_DR4_DR5"/>
    <property type="match status" value="1"/>
</dbReference>
<organism evidence="15 16">
    <name type="scientific">Naja naja</name>
    <name type="common">Indian cobra</name>
    <dbReference type="NCBI Taxonomy" id="35670"/>
    <lineage>
        <taxon>Eukaryota</taxon>
        <taxon>Metazoa</taxon>
        <taxon>Chordata</taxon>
        <taxon>Craniata</taxon>
        <taxon>Vertebrata</taxon>
        <taxon>Euteleostomi</taxon>
        <taxon>Lepidosauria</taxon>
        <taxon>Squamata</taxon>
        <taxon>Bifurcata</taxon>
        <taxon>Unidentata</taxon>
        <taxon>Episquamata</taxon>
        <taxon>Toxicofera</taxon>
        <taxon>Serpentes</taxon>
        <taxon>Colubroidea</taxon>
        <taxon>Elapidae</taxon>
        <taxon>Elapinae</taxon>
        <taxon>Naja</taxon>
    </lineage>
</organism>
<evidence type="ECO:0000256" key="6">
    <source>
        <dbReference type="ARBA" id="ARBA00023157"/>
    </source>
</evidence>
<dbReference type="OrthoDB" id="9417953at2759"/>
<reference evidence="15" key="1">
    <citation type="submission" date="2025-08" db="UniProtKB">
        <authorList>
            <consortium name="Ensembl"/>
        </authorList>
    </citation>
    <scope>IDENTIFICATION</scope>
</reference>
<keyword evidence="11" id="KW-1133">Transmembrane helix</keyword>
<dbReference type="Pfam" id="PF00020">
    <property type="entry name" value="TNFR_c6"/>
    <property type="match status" value="2"/>
</dbReference>
<feature type="transmembrane region" description="Helical" evidence="11">
    <location>
        <begin position="220"/>
        <end position="240"/>
    </location>
</feature>
<dbReference type="Gene3D" id="2.10.50.10">
    <property type="entry name" value="Tumor Necrosis Factor Receptor, subunit A, domain 2"/>
    <property type="match status" value="3"/>
</dbReference>
<feature type="chain" id="PRO_5034563709" evidence="12">
    <location>
        <begin position="21"/>
        <end position="433"/>
    </location>
</feature>
<name>A0A8C7DYV7_NAJNA</name>
<evidence type="ECO:0000256" key="7">
    <source>
        <dbReference type="ARBA" id="ARBA00023170"/>
    </source>
</evidence>
<dbReference type="InterPro" id="IPR001368">
    <property type="entry name" value="TNFR/NGFR_Cys_rich_reg"/>
</dbReference>
<keyword evidence="6 9" id="KW-1015">Disulfide bond</keyword>
<comment type="subcellular location">
    <subcellularLocation>
        <location evidence="1">Membrane</location>
    </subcellularLocation>
</comment>
<dbReference type="GO" id="GO:0009986">
    <property type="term" value="C:cell surface"/>
    <property type="evidence" value="ECO:0007669"/>
    <property type="project" value="TreeGrafter"/>
</dbReference>
<keyword evidence="4" id="KW-0677">Repeat</keyword>
<dbReference type="PROSITE" id="PS50050">
    <property type="entry name" value="TNFR_NGFR_2"/>
    <property type="match status" value="2"/>
</dbReference>
<dbReference type="Ensembl" id="ENSNNAT00000014668.1">
    <property type="protein sequence ID" value="ENSNNAP00000013997.1"/>
    <property type="gene ID" value="ENSNNAG00000009448.1"/>
</dbReference>
<dbReference type="InterPro" id="IPR011029">
    <property type="entry name" value="DEATH-like_dom_sf"/>
</dbReference>
<feature type="disulfide bond" evidence="9">
    <location>
        <begin position="182"/>
        <end position="200"/>
    </location>
</feature>
<sequence>MGAKLLLALCAVASLLPSCSVPHNHVIKIQVFGQGLILMDIAVQKVTFCDLLTSKHGATTARLPQRQHPKVTAPMNPDDDDNQFYAAYENHECKKCPPGTFVLRPCTVPRTEGTCQPCENNTYSKLSNSFDYCFGCRACRSLDEVEIKKCTATTNTKCACMNGTFCSPDQPCETCTKCMTSCGPGEKKVQDCTPTSDIQCVPDATSSPPTSSPGSGDHRLAFLFLLVPPVVGLVLAVVFCRKKTTTLINACTGFWSCKRTQFLQYLQKRSSPETSEEHDNMLNRQRNQRSEILSPRGSAANGQGRMTPLTVSPPAEEGRGHAEMRKLVPGNGRNPAETLSQSFDAFINKVPPKDWKRFMRLLKLTDNEIDSAEKSSQYGNEQHYQMLRTWLDKNGQAATLSVLLDELSGMGLKGIVEEVTSVLIAQRLYVYEE</sequence>
<evidence type="ECO:0000256" key="10">
    <source>
        <dbReference type="SAM" id="MobiDB-lite"/>
    </source>
</evidence>
<keyword evidence="11" id="KW-0812">Transmembrane</keyword>
<evidence type="ECO:0000259" key="14">
    <source>
        <dbReference type="PROSITE" id="PS50050"/>
    </source>
</evidence>
<evidence type="ECO:0000313" key="16">
    <source>
        <dbReference type="Proteomes" id="UP000694559"/>
    </source>
</evidence>
<keyword evidence="5 11" id="KW-0472">Membrane</keyword>
<keyword evidence="3 12" id="KW-0732">Signal</keyword>
<keyword evidence="8" id="KW-0325">Glycoprotein</keyword>
<evidence type="ECO:0000256" key="12">
    <source>
        <dbReference type="SAM" id="SignalP"/>
    </source>
</evidence>
<evidence type="ECO:0000313" key="15">
    <source>
        <dbReference type="Ensembl" id="ENSNNAP00000013997.1"/>
    </source>
</evidence>
<dbReference type="InterPro" id="IPR000488">
    <property type="entry name" value="Death_dom"/>
</dbReference>
<evidence type="ECO:0000259" key="13">
    <source>
        <dbReference type="PROSITE" id="PS50017"/>
    </source>
</evidence>
<dbReference type="GO" id="GO:0005886">
    <property type="term" value="C:plasma membrane"/>
    <property type="evidence" value="ECO:0007669"/>
    <property type="project" value="TreeGrafter"/>
</dbReference>
<feature type="signal peptide" evidence="12">
    <location>
        <begin position="1"/>
        <end position="20"/>
    </location>
</feature>
<evidence type="ECO:0000256" key="3">
    <source>
        <dbReference type="ARBA" id="ARBA00022729"/>
    </source>
</evidence>
<comment type="caution">
    <text evidence="9">Lacks conserved residue(s) required for the propagation of feature annotation.</text>
</comment>
<keyword evidence="2" id="KW-0053">Apoptosis</keyword>
<feature type="disulfide bond" evidence="9">
    <location>
        <begin position="118"/>
        <end position="133"/>
    </location>
</feature>
<dbReference type="AlphaFoldDB" id="A0A8C7DYV7"/>
<dbReference type="PROSITE" id="PS50017">
    <property type="entry name" value="DEATH_DOMAIN"/>
    <property type="match status" value="1"/>
</dbReference>
<evidence type="ECO:0000256" key="8">
    <source>
        <dbReference type="ARBA" id="ARBA00023180"/>
    </source>
</evidence>
<feature type="repeat" description="TNFR-Cys" evidence="9">
    <location>
        <begin position="159"/>
        <end position="200"/>
    </location>
</feature>
<dbReference type="SUPFAM" id="SSF57586">
    <property type="entry name" value="TNF receptor-like"/>
    <property type="match status" value="2"/>
</dbReference>
<dbReference type="GO" id="GO:0036462">
    <property type="term" value="P:TRAIL-activated apoptotic signaling pathway"/>
    <property type="evidence" value="ECO:0007669"/>
    <property type="project" value="TreeGrafter"/>
</dbReference>
<dbReference type="PANTHER" id="PTHR46330">
    <property type="entry name" value="TUMOR NECROSIS FACTOR RECEPTOR SUPERFAMILY MEMBER 10B"/>
    <property type="match status" value="1"/>
</dbReference>
<dbReference type="OMA" id="CQNGQDY"/>
<dbReference type="Proteomes" id="UP000694559">
    <property type="component" value="Unplaced"/>
</dbReference>
<reference evidence="15" key="2">
    <citation type="submission" date="2025-09" db="UniProtKB">
        <authorList>
            <consortium name="Ensembl"/>
        </authorList>
    </citation>
    <scope>IDENTIFICATION</scope>
</reference>
<dbReference type="PANTHER" id="PTHR46330:SF17">
    <property type="entry name" value="TUMOR NECROSIS FACTOR RECEPTOR SUPERFAMILY, MEMBER 10B"/>
    <property type="match status" value="1"/>
</dbReference>
<feature type="domain" description="TNFR-Cys" evidence="14">
    <location>
        <begin position="117"/>
        <end position="158"/>
    </location>
</feature>
<protein>
    <submittedName>
        <fullName evidence="15">Uncharacterized protein</fullName>
    </submittedName>
</protein>
<dbReference type="GO" id="GO:0043065">
    <property type="term" value="P:positive regulation of apoptotic process"/>
    <property type="evidence" value="ECO:0007669"/>
    <property type="project" value="TreeGrafter"/>
</dbReference>
<dbReference type="SMART" id="SM00208">
    <property type="entry name" value="TNFR"/>
    <property type="match status" value="3"/>
</dbReference>
<evidence type="ECO:0000256" key="9">
    <source>
        <dbReference type="PROSITE-ProRule" id="PRU00206"/>
    </source>
</evidence>
<evidence type="ECO:0000256" key="5">
    <source>
        <dbReference type="ARBA" id="ARBA00023136"/>
    </source>
</evidence>
<dbReference type="InterPro" id="IPR052491">
    <property type="entry name" value="TNFRSF10"/>
</dbReference>
<evidence type="ECO:0000256" key="1">
    <source>
        <dbReference type="ARBA" id="ARBA00004370"/>
    </source>
</evidence>
<feature type="region of interest" description="Disordered" evidence="10">
    <location>
        <begin position="270"/>
        <end position="320"/>
    </location>
</feature>
<dbReference type="InterPro" id="IPR034029">
    <property type="entry name" value="TNFRSF10A/B_death"/>
</dbReference>
<dbReference type="SUPFAM" id="SSF47986">
    <property type="entry name" value="DEATH domain"/>
    <property type="match status" value="1"/>
</dbReference>
<keyword evidence="7" id="KW-0675">Receptor</keyword>
<feature type="repeat" description="TNFR-Cys" evidence="9">
    <location>
        <begin position="117"/>
        <end position="158"/>
    </location>
</feature>
<evidence type="ECO:0000256" key="2">
    <source>
        <dbReference type="ARBA" id="ARBA00022703"/>
    </source>
</evidence>
<evidence type="ECO:0000256" key="11">
    <source>
        <dbReference type="SAM" id="Phobius"/>
    </source>
</evidence>
<feature type="disulfide bond" evidence="9">
    <location>
        <begin position="160"/>
        <end position="175"/>
    </location>
</feature>
<evidence type="ECO:0000256" key="4">
    <source>
        <dbReference type="ARBA" id="ARBA00022737"/>
    </source>
</evidence>
<proteinExistence type="predicted"/>
<feature type="domain" description="Death" evidence="13">
    <location>
        <begin position="340"/>
        <end position="423"/>
    </location>
</feature>
<keyword evidence="16" id="KW-1185">Reference proteome</keyword>
<dbReference type="GeneTree" id="ENSGT00950000183126"/>
<accession>A0A8C7DYV7</accession>
<dbReference type="SMART" id="SM00005">
    <property type="entry name" value="DEATH"/>
    <property type="match status" value="1"/>
</dbReference>
<dbReference type="Pfam" id="PF00531">
    <property type="entry name" value="Death"/>
    <property type="match status" value="1"/>
</dbReference>
<feature type="domain" description="TNFR-Cys" evidence="14">
    <location>
        <begin position="159"/>
        <end position="200"/>
    </location>
</feature>
<dbReference type="Gene3D" id="1.10.533.10">
    <property type="entry name" value="Death Domain, Fas"/>
    <property type="match status" value="1"/>
</dbReference>